<dbReference type="AlphaFoldDB" id="A0A240E4J6"/>
<organism evidence="1 2">
    <name type="scientific">Acinetobacter puyangensis</name>
    <dbReference type="NCBI Taxonomy" id="1096779"/>
    <lineage>
        <taxon>Bacteria</taxon>
        <taxon>Pseudomonadati</taxon>
        <taxon>Pseudomonadota</taxon>
        <taxon>Gammaproteobacteria</taxon>
        <taxon>Moraxellales</taxon>
        <taxon>Moraxellaceae</taxon>
        <taxon>Acinetobacter</taxon>
    </lineage>
</organism>
<sequence length="64" mass="7503">MKNLKLPYYNTIQIACFTKNKAKQYFRDLQNDGDSYVENLEGTAGQKQLSRLPVAYYSTQNYKE</sequence>
<proteinExistence type="predicted"/>
<protein>
    <submittedName>
        <fullName evidence="1">Uncharacterized protein</fullName>
    </submittedName>
</protein>
<keyword evidence="2" id="KW-1185">Reference proteome</keyword>
<evidence type="ECO:0000313" key="2">
    <source>
        <dbReference type="Proteomes" id="UP000219042"/>
    </source>
</evidence>
<dbReference type="EMBL" id="OANT01000001">
    <property type="protein sequence ID" value="SNX43688.1"/>
    <property type="molecule type" value="Genomic_DNA"/>
</dbReference>
<dbReference type="Proteomes" id="UP000219042">
    <property type="component" value="Unassembled WGS sequence"/>
</dbReference>
<evidence type="ECO:0000313" key="1">
    <source>
        <dbReference type="EMBL" id="SNX43688.1"/>
    </source>
</evidence>
<reference evidence="2" key="1">
    <citation type="submission" date="2016-09" db="EMBL/GenBank/DDBJ databases">
        <authorList>
            <person name="Varghese N."/>
            <person name="Submissions S."/>
        </authorList>
    </citation>
    <scope>NUCLEOTIDE SEQUENCE [LARGE SCALE GENOMIC DNA]</scope>
    <source>
        <strain evidence="2">ANC 4466</strain>
    </source>
</reference>
<name>A0A240E4J6_9GAMM</name>
<gene>
    <name evidence="1" type="ORF">SAMN05421731_101730</name>
</gene>
<dbReference type="RefSeq" id="WP_097077946.1">
    <property type="nucleotide sequence ID" value="NZ_BAABHT010000020.1"/>
</dbReference>
<accession>A0A240E4J6</accession>